<dbReference type="GO" id="GO:0016020">
    <property type="term" value="C:membrane"/>
    <property type="evidence" value="ECO:0007669"/>
    <property type="project" value="UniProtKB-SubCell"/>
</dbReference>
<accession>A0A1I7BD73</accession>
<gene>
    <name evidence="7" type="ORF">SAMN05660657_03508</name>
</gene>
<dbReference type="FunFam" id="1.20.1260.100:FF:000001">
    <property type="entry name" value="translocator protein 2"/>
    <property type="match status" value="1"/>
</dbReference>
<dbReference type="Gene3D" id="1.20.1260.100">
    <property type="entry name" value="TspO/MBR protein"/>
    <property type="match status" value="1"/>
</dbReference>
<reference evidence="8" key="1">
    <citation type="submission" date="2016-10" db="EMBL/GenBank/DDBJ databases">
        <authorList>
            <person name="Varghese N."/>
            <person name="Submissions S."/>
        </authorList>
    </citation>
    <scope>NUCLEOTIDE SEQUENCE [LARGE SCALE GENOMIC DNA]</scope>
    <source>
        <strain evidence="8">DSM 46136</strain>
    </source>
</reference>
<proteinExistence type="inferred from homology"/>
<dbReference type="GO" id="GO:0033013">
    <property type="term" value="P:tetrapyrrole metabolic process"/>
    <property type="evidence" value="ECO:0007669"/>
    <property type="project" value="UniProtKB-ARBA"/>
</dbReference>
<dbReference type="AlphaFoldDB" id="A0A1I7BD73"/>
<evidence type="ECO:0000256" key="3">
    <source>
        <dbReference type="ARBA" id="ARBA00022692"/>
    </source>
</evidence>
<comment type="similarity">
    <text evidence="2">Belongs to the TspO/BZRP family.</text>
</comment>
<keyword evidence="8" id="KW-1185">Reference proteome</keyword>
<keyword evidence="3 6" id="KW-0812">Transmembrane</keyword>
<dbReference type="Pfam" id="PF03073">
    <property type="entry name" value="TspO_MBR"/>
    <property type="match status" value="1"/>
</dbReference>
<dbReference type="Proteomes" id="UP000199546">
    <property type="component" value="Unassembled WGS sequence"/>
</dbReference>
<dbReference type="OrthoDB" id="9795496at2"/>
<dbReference type="InterPro" id="IPR004307">
    <property type="entry name" value="TspO_MBR"/>
</dbReference>
<feature type="transmembrane region" description="Helical" evidence="6">
    <location>
        <begin position="130"/>
        <end position="150"/>
    </location>
</feature>
<evidence type="ECO:0000256" key="4">
    <source>
        <dbReference type="ARBA" id="ARBA00022989"/>
    </source>
</evidence>
<name>A0A1I7BD73_9ACTN</name>
<dbReference type="EMBL" id="FPBA01000013">
    <property type="protein sequence ID" value="SFT85117.1"/>
    <property type="molecule type" value="Genomic_DNA"/>
</dbReference>
<dbReference type="PIRSF" id="PIRSF005859">
    <property type="entry name" value="PBR"/>
    <property type="match status" value="1"/>
</dbReference>
<evidence type="ECO:0000256" key="2">
    <source>
        <dbReference type="ARBA" id="ARBA00007524"/>
    </source>
</evidence>
<dbReference type="RefSeq" id="WP_093581240.1">
    <property type="nucleotide sequence ID" value="NZ_FPBA01000013.1"/>
</dbReference>
<evidence type="ECO:0000313" key="7">
    <source>
        <dbReference type="EMBL" id="SFT85117.1"/>
    </source>
</evidence>
<evidence type="ECO:0000256" key="1">
    <source>
        <dbReference type="ARBA" id="ARBA00004141"/>
    </source>
</evidence>
<sequence length="155" mass="16774">MSRPGPLVSSTVPVVLTALVGTAGTDVGSDWYRRLDEPRWQPPGPVFGIPWTALYALLATAGTRTLRRAGAGRRSWSRAFAGNLVLNAGWPWAFFRARRPSLAAAEAALLASSSADLARRSARIDRTARLALLPYAAWTAFATALSAEIARRDRR</sequence>
<dbReference type="InterPro" id="IPR038330">
    <property type="entry name" value="TspO/MBR-related_sf"/>
</dbReference>
<keyword evidence="5 6" id="KW-0472">Membrane</keyword>
<organism evidence="7 8">
    <name type="scientific">Geodermatophilus amargosae</name>
    <dbReference type="NCBI Taxonomy" id="1296565"/>
    <lineage>
        <taxon>Bacteria</taxon>
        <taxon>Bacillati</taxon>
        <taxon>Actinomycetota</taxon>
        <taxon>Actinomycetes</taxon>
        <taxon>Geodermatophilales</taxon>
        <taxon>Geodermatophilaceae</taxon>
        <taxon>Geodermatophilus</taxon>
    </lineage>
</organism>
<evidence type="ECO:0000313" key="8">
    <source>
        <dbReference type="Proteomes" id="UP000199546"/>
    </source>
</evidence>
<dbReference type="PANTHER" id="PTHR10057">
    <property type="entry name" value="PERIPHERAL-TYPE BENZODIAZEPINE RECEPTOR"/>
    <property type="match status" value="1"/>
</dbReference>
<dbReference type="PANTHER" id="PTHR10057:SF0">
    <property type="entry name" value="TRANSLOCATOR PROTEIN"/>
    <property type="match status" value="1"/>
</dbReference>
<dbReference type="STRING" id="1296565.SAMN05660657_03508"/>
<protein>
    <submittedName>
        <fullName evidence="7">TspO and MBR related proteins</fullName>
    </submittedName>
</protein>
<dbReference type="CDD" id="cd15904">
    <property type="entry name" value="TSPO_MBR"/>
    <property type="match status" value="1"/>
</dbReference>
<evidence type="ECO:0000256" key="6">
    <source>
        <dbReference type="SAM" id="Phobius"/>
    </source>
</evidence>
<keyword evidence="4 6" id="KW-1133">Transmembrane helix</keyword>
<evidence type="ECO:0000256" key="5">
    <source>
        <dbReference type="ARBA" id="ARBA00023136"/>
    </source>
</evidence>
<feature type="transmembrane region" description="Helical" evidence="6">
    <location>
        <begin position="48"/>
        <end position="66"/>
    </location>
</feature>
<comment type="subcellular location">
    <subcellularLocation>
        <location evidence="1">Membrane</location>
        <topology evidence="1">Multi-pass membrane protein</topology>
    </subcellularLocation>
</comment>